<dbReference type="AlphaFoldDB" id="G0A127"/>
<dbReference type="EMBL" id="CP002738">
    <property type="protein sequence ID" value="AEG01283.1"/>
    <property type="molecule type" value="Genomic_DNA"/>
</dbReference>
<evidence type="ECO:0000313" key="8">
    <source>
        <dbReference type="Proteomes" id="UP000008888"/>
    </source>
</evidence>
<dbReference type="KEGG" id="mmt:Metme_2903"/>
<accession>G0A127</accession>
<evidence type="ECO:0000256" key="1">
    <source>
        <dbReference type="ARBA" id="ARBA00010641"/>
    </source>
</evidence>
<dbReference type="InterPro" id="IPR013249">
    <property type="entry name" value="RNA_pol_sigma70_r4_t2"/>
</dbReference>
<dbReference type="Gene3D" id="1.10.1740.10">
    <property type="match status" value="1"/>
</dbReference>
<dbReference type="InterPro" id="IPR014284">
    <property type="entry name" value="RNA_pol_sigma-70_dom"/>
</dbReference>
<keyword evidence="2" id="KW-0805">Transcription regulation</keyword>
<dbReference type="STRING" id="857087.Metme_2903"/>
<feature type="domain" description="RNA polymerase sigma factor 70 region 4 type 2" evidence="6">
    <location>
        <begin position="105"/>
        <end position="156"/>
    </location>
</feature>
<evidence type="ECO:0000256" key="3">
    <source>
        <dbReference type="ARBA" id="ARBA00023082"/>
    </source>
</evidence>
<dbReference type="Proteomes" id="UP000008888">
    <property type="component" value="Chromosome"/>
</dbReference>
<dbReference type="OrthoDB" id="9794372at2"/>
<comment type="similarity">
    <text evidence="1">Belongs to the sigma-70 factor family. ECF subfamily.</text>
</comment>
<evidence type="ECO:0000259" key="5">
    <source>
        <dbReference type="Pfam" id="PF04542"/>
    </source>
</evidence>
<organism evidence="7 8">
    <name type="scientific">Methylomonas methanica (strain DSM 25384 / MC09)</name>
    <dbReference type="NCBI Taxonomy" id="857087"/>
    <lineage>
        <taxon>Bacteria</taxon>
        <taxon>Pseudomonadati</taxon>
        <taxon>Pseudomonadota</taxon>
        <taxon>Gammaproteobacteria</taxon>
        <taxon>Methylococcales</taxon>
        <taxon>Methylococcaceae</taxon>
        <taxon>Methylomonas</taxon>
    </lineage>
</organism>
<dbReference type="CDD" id="cd06171">
    <property type="entry name" value="Sigma70_r4"/>
    <property type="match status" value="1"/>
</dbReference>
<dbReference type="Gene3D" id="1.10.10.10">
    <property type="entry name" value="Winged helix-like DNA-binding domain superfamily/Winged helix DNA-binding domain"/>
    <property type="match status" value="1"/>
</dbReference>
<dbReference type="PANTHER" id="PTHR43133:SF63">
    <property type="entry name" value="RNA POLYMERASE SIGMA FACTOR FECI-RELATED"/>
    <property type="match status" value="1"/>
</dbReference>
<dbReference type="eggNOG" id="COG1595">
    <property type="taxonomic scope" value="Bacteria"/>
</dbReference>
<dbReference type="RefSeq" id="WP_013819516.1">
    <property type="nucleotide sequence ID" value="NC_015572.1"/>
</dbReference>
<dbReference type="GO" id="GO:0016987">
    <property type="term" value="F:sigma factor activity"/>
    <property type="evidence" value="ECO:0007669"/>
    <property type="project" value="UniProtKB-KW"/>
</dbReference>
<dbReference type="NCBIfam" id="TIGR02937">
    <property type="entry name" value="sigma70-ECF"/>
    <property type="match status" value="1"/>
</dbReference>
<sequence length="172" mass="19615">MKLDISALYTLHRKELVNHLLRIVKCPETAQDLVQESYMILARTADDALIEHPRGFLYRTAGNLALDHLRHNKIVARHVEAELANEAVAQSSVESELSKAQWQALLHSAIDELPPRCRDVFILHKIRGMSYREVATMLEISESAVEKHIIKGLLHCRKRLGGHFNFPHDTRG</sequence>
<evidence type="ECO:0000256" key="2">
    <source>
        <dbReference type="ARBA" id="ARBA00023015"/>
    </source>
</evidence>
<dbReference type="InterPro" id="IPR007627">
    <property type="entry name" value="RNA_pol_sigma70_r2"/>
</dbReference>
<keyword evidence="3" id="KW-0731">Sigma factor</keyword>
<reference evidence="7 8" key="1">
    <citation type="journal article" date="2011" name="J. Bacteriol.">
        <title>Complete Genome Sequence of the Aerobic Marine Methanotroph Methylomonas methanica MC09.</title>
        <authorList>
            <person name="Boden R."/>
            <person name="Cunliffe M."/>
            <person name="Scanlan J."/>
            <person name="Moussard H."/>
            <person name="Kits K.D."/>
            <person name="Klotz M.G."/>
            <person name="Jetten M.S."/>
            <person name="Vuilleumier S."/>
            <person name="Han J."/>
            <person name="Peters L."/>
            <person name="Mikhailova N."/>
            <person name="Teshima H."/>
            <person name="Tapia R."/>
            <person name="Kyrpides N."/>
            <person name="Ivanova N."/>
            <person name="Pagani I."/>
            <person name="Cheng J.F."/>
            <person name="Goodwin L."/>
            <person name="Han C."/>
            <person name="Hauser L."/>
            <person name="Land M.L."/>
            <person name="Lapidus A."/>
            <person name="Lucas S."/>
            <person name="Pitluck S."/>
            <person name="Woyke T."/>
            <person name="Stein L."/>
            <person name="Murrell J.C."/>
        </authorList>
    </citation>
    <scope>NUCLEOTIDE SEQUENCE [LARGE SCALE GENOMIC DNA]</scope>
    <source>
        <strain evidence="7 8">MC09</strain>
    </source>
</reference>
<proteinExistence type="inferred from homology"/>
<feature type="domain" description="RNA polymerase sigma-70 region 2" evidence="5">
    <location>
        <begin position="8"/>
        <end position="73"/>
    </location>
</feature>
<evidence type="ECO:0000256" key="4">
    <source>
        <dbReference type="ARBA" id="ARBA00023163"/>
    </source>
</evidence>
<dbReference type="Pfam" id="PF04542">
    <property type="entry name" value="Sigma70_r2"/>
    <property type="match status" value="1"/>
</dbReference>
<dbReference type="Pfam" id="PF08281">
    <property type="entry name" value="Sigma70_r4_2"/>
    <property type="match status" value="1"/>
</dbReference>
<dbReference type="InterPro" id="IPR013324">
    <property type="entry name" value="RNA_pol_sigma_r3/r4-like"/>
</dbReference>
<gene>
    <name evidence="7" type="ordered locus">Metme_2903</name>
</gene>
<dbReference type="GO" id="GO:0006352">
    <property type="term" value="P:DNA-templated transcription initiation"/>
    <property type="evidence" value="ECO:0007669"/>
    <property type="project" value="InterPro"/>
</dbReference>
<evidence type="ECO:0000313" key="7">
    <source>
        <dbReference type="EMBL" id="AEG01283.1"/>
    </source>
</evidence>
<dbReference type="SUPFAM" id="SSF88659">
    <property type="entry name" value="Sigma3 and sigma4 domains of RNA polymerase sigma factors"/>
    <property type="match status" value="1"/>
</dbReference>
<dbReference type="InterPro" id="IPR039425">
    <property type="entry name" value="RNA_pol_sigma-70-like"/>
</dbReference>
<reference evidence="8" key="3">
    <citation type="submission" date="2011-05" db="EMBL/GenBank/DDBJ databases">
        <title>Complete sequence of Methylomonas methanica MC09.</title>
        <authorList>
            <consortium name="US DOE Joint Genome Institute"/>
            <person name="Lucas S."/>
            <person name="Han J."/>
            <person name="Lapidus A."/>
            <person name="Cheng J.-F."/>
            <person name="Goodwin L."/>
            <person name="Pitluck S."/>
            <person name="Peters L."/>
            <person name="Mikhailova N."/>
            <person name="Teshima H."/>
            <person name="Han C."/>
            <person name="Tapia R."/>
            <person name="Land M."/>
            <person name="Hauser L."/>
            <person name="Kyrpides N."/>
            <person name="Ivanova N."/>
            <person name="Pagani I."/>
            <person name="Stein L."/>
            <person name="Woyke T."/>
        </authorList>
    </citation>
    <scope>NUCLEOTIDE SEQUENCE [LARGE SCALE GENOMIC DNA]</scope>
    <source>
        <strain evidence="8">MC09</strain>
    </source>
</reference>
<dbReference type="PANTHER" id="PTHR43133">
    <property type="entry name" value="RNA POLYMERASE ECF-TYPE SIGMA FACTO"/>
    <property type="match status" value="1"/>
</dbReference>
<dbReference type="InterPro" id="IPR013325">
    <property type="entry name" value="RNA_pol_sigma_r2"/>
</dbReference>
<protein>
    <submittedName>
        <fullName evidence="7">RNA polymerase, sigma-24 subunit, ECF subfamily</fullName>
    </submittedName>
</protein>
<dbReference type="InterPro" id="IPR036388">
    <property type="entry name" value="WH-like_DNA-bd_sf"/>
</dbReference>
<keyword evidence="8" id="KW-1185">Reference proteome</keyword>
<dbReference type="SUPFAM" id="SSF88946">
    <property type="entry name" value="Sigma2 domain of RNA polymerase sigma factors"/>
    <property type="match status" value="1"/>
</dbReference>
<name>G0A127_METMM</name>
<reference key="2">
    <citation type="submission" date="2011-05" db="EMBL/GenBank/DDBJ databases">
        <title>Complete genome sequence of the aerobic marine methanotroph Methylomonas methanica MC09.</title>
        <authorList>
            <person name="Boden R."/>
            <person name="Cunliffe M."/>
            <person name="Scanlan J."/>
            <person name="Moussard H."/>
            <person name="Kits K.D."/>
            <person name="Klotz M."/>
            <person name="Jetten M."/>
            <person name="Vuilleumier S."/>
            <person name="Han J."/>
            <person name="Peters L."/>
            <person name="Mikhailova N."/>
            <person name="Teshima H."/>
            <person name="Tapia R."/>
            <person name="Kyrpides N."/>
            <person name="Ivanova N."/>
            <person name="Pagani I."/>
            <person name="Cheng J.-F."/>
            <person name="Goodwin L."/>
            <person name="Han C."/>
            <person name="Hauser L."/>
            <person name="Land M."/>
            <person name="Lapidus A."/>
            <person name="Lucas S."/>
            <person name="Pitluck S."/>
            <person name="Woyke T."/>
            <person name="Stein L.Y."/>
            <person name="Murrell C."/>
        </authorList>
    </citation>
    <scope>NUCLEOTIDE SEQUENCE</scope>
    <source>
        <strain>MC09</strain>
    </source>
</reference>
<evidence type="ECO:0000259" key="6">
    <source>
        <dbReference type="Pfam" id="PF08281"/>
    </source>
</evidence>
<keyword evidence="4" id="KW-0804">Transcription</keyword>
<dbReference type="HOGENOM" id="CLU_047691_12_5_6"/>
<dbReference type="GO" id="GO:0003677">
    <property type="term" value="F:DNA binding"/>
    <property type="evidence" value="ECO:0007669"/>
    <property type="project" value="InterPro"/>
</dbReference>